<proteinExistence type="predicted"/>
<keyword evidence="2" id="KW-0472">Membrane</keyword>
<dbReference type="AlphaFoldDB" id="A0AAV7E3W1"/>
<evidence type="ECO:0000256" key="2">
    <source>
        <dbReference type="SAM" id="Phobius"/>
    </source>
</evidence>
<evidence type="ECO:0000313" key="4">
    <source>
        <dbReference type="Proteomes" id="UP000825729"/>
    </source>
</evidence>
<feature type="compositionally biased region" description="Basic residues" evidence="1">
    <location>
        <begin position="84"/>
        <end position="94"/>
    </location>
</feature>
<feature type="compositionally biased region" description="Basic and acidic residues" evidence="1">
    <location>
        <begin position="1"/>
        <end position="11"/>
    </location>
</feature>
<feature type="region of interest" description="Disordered" evidence="1">
    <location>
        <begin position="84"/>
        <end position="105"/>
    </location>
</feature>
<feature type="compositionally biased region" description="Polar residues" evidence="1">
    <location>
        <begin position="203"/>
        <end position="219"/>
    </location>
</feature>
<dbReference type="Proteomes" id="UP000825729">
    <property type="component" value="Unassembled WGS sequence"/>
</dbReference>
<feature type="region of interest" description="Disordered" evidence="1">
    <location>
        <begin position="1"/>
        <end position="50"/>
    </location>
</feature>
<dbReference type="PANTHER" id="PTHR34188">
    <property type="entry name" value="OS01G0299500 PROTEIN"/>
    <property type="match status" value="1"/>
</dbReference>
<comment type="caution">
    <text evidence="3">The sequence shown here is derived from an EMBL/GenBank/DDBJ whole genome shotgun (WGS) entry which is preliminary data.</text>
</comment>
<evidence type="ECO:0008006" key="5">
    <source>
        <dbReference type="Google" id="ProtNLM"/>
    </source>
</evidence>
<dbReference type="EMBL" id="JAINDJ010000006">
    <property type="protein sequence ID" value="KAG9443509.1"/>
    <property type="molecule type" value="Genomic_DNA"/>
</dbReference>
<dbReference type="PANTHER" id="PTHR34188:SF5">
    <property type="entry name" value="OS05G0131900 PROTEIN"/>
    <property type="match status" value="1"/>
</dbReference>
<feature type="transmembrane region" description="Helical" evidence="2">
    <location>
        <begin position="144"/>
        <end position="166"/>
    </location>
</feature>
<evidence type="ECO:0000256" key="1">
    <source>
        <dbReference type="SAM" id="MobiDB-lite"/>
    </source>
</evidence>
<protein>
    <recommendedName>
        <fullName evidence="5">Transmembrane protein</fullName>
    </recommendedName>
</protein>
<reference evidence="3 4" key="1">
    <citation type="submission" date="2021-07" db="EMBL/GenBank/DDBJ databases">
        <title>The Aristolochia fimbriata genome: insights into angiosperm evolution, floral development and chemical biosynthesis.</title>
        <authorList>
            <person name="Jiao Y."/>
        </authorList>
    </citation>
    <scope>NUCLEOTIDE SEQUENCE [LARGE SCALE GENOMIC DNA]</scope>
    <source>
        <strain evidence="3">IBCAS-2021</strain>
        <tissue evidence="3">Leaf</tissue>
    </source>
</reference>
<organism evidence="3 4">
    <name type="scientific">Aristolochia fimbriata</name>
    <name type="common">White veined hardy Dutchman's pipe vine</name>
    <dbReference type="NCBI Taxonomy" id="158543"/>
    <lineage>
        <taxon>Eukaryota</taxon>
        <taxon>Viridiplantae</taxon>
        <taxon>Streptophyta</taxon>
        <taxon>Embryophyta</taxon>
        <taxon>Tracheophyta</taxon>
        <taxon>Spermatophyta</taxon>
        <taxon>Magnoliopsida</taxon>
        <taxon>Magnoliidae</taxon>
        <taxon>Piperales</taxon>
        <taxon>Aristolochiaceae</taxon>
        <taxon>Aristolochia</taxon>
    </lineage>
</organism>
<feature type="region of interest" description="Disordered" evidence="1">
    <location>
        <begin position="203"/>
        <end position="241"/>
    </location>
</feature>
<accession>A0AAV7E3W1</accession>
<keyword evidence="2" id="KW-1133">Transmembrane helix</keyword>
<keyword evidence="2" id="KW-0812">Transmembrane</keyword>
<name>A0AAV7E3W1_ARIFI</name>
<sequence length="241" mass="26220">MDNCVLDRDPLVDLEGGGSTSEEDGSKEMPSSDRQSTQAPGSGWNGFFTSDELPVKGEDVAKSCNHLMNSAEVLNANVELLEKHKKKSNKKASKPPRPPKPPLLDAADQKLIKEISELAMLKKARIERMKALRKMRAAKSASSGSNMCAMVITVLFCLIIILQGAFSRSRVTINSHGSPESAVVSGGGLISVQYYRNISANSMVSPGSESPNIVEQVTGSDEERPRTTRRLLRLPNNNKRL</sequence>
<keyword evidence="4" id="KW-1185">Reference proteome</keyword>
<gene>
    <name evidence="3" type="ORF">H6P81_014849</name>
</gene>
<evidence type="ECO:0000313" key="3">
    <source>
        <dbReference type="EMBL" id="KAG9443509.1"/>
    </source>
</evidence>